<name>A0AAW1MDW9_POPJA</name>
<evidence type="ECO:0000313" key="1">
    <source>
        <dbReference type="EMBL" id="KAK9744361.1"/>
    </source>
</evidence>
<keyword evidence="2" id="KW-1185">Reference proteome</keyword>
<dbReference type="EMBL" id="JASPKY010000059">
    <property type="protein sequence ID" value="KAK9744361.1"/>
    <property type="molecule type" value="Genomic_DNA"/>
</dbReference>
<proteinExistence type="predicted"/>
<protein>
    <submittedName>
        <fullName evidence="1">Uncharacterized protein</fullName>
    </submittedName>
</protein>
<gene>
    <name evidence="1" type="ORF">QE152_g7840</name>
</gene>
<reference evidence="1 2" key="1">
    <citation type="journal article" date="2024" name="BMC Genomics">
        <title>De novo assembly and annotation of Popillia japonica's genome with initial clues to its potential as an invasive pest.</title>
        <authorList>
            <person name="Cucini C."/>
            <person name="Boschi S."/>
            <person name="Funari R."/>
            <person name="Cardaioli E."/>
            <person name="Iannotti N."/>
            <person name="Marturano G."/>
            <person name="Paoli F."/>
            <person name="Bruttini M."/>
            <person name="Carapelli A."/>
            <person name="Frati F."/>
            <person name="Nardi F."/>
        </authorList>
    </citation>
    <scope>NUCLEOTIDE SEQUENCE [LARGE SCALE GENOMIC DNA]</scope>
    <source>
        <strain evidence="1">DMR45628</strain>
    </source>
</reference>
<organism evidence="1 2">
    <name type="scientific">Popillia japonica</name>
    <name type="common">Japanese beetle</name>
    <dbReference type="NCBI Taxonomy" id="7064"/>
    <lineage>
        <taxon>Eukaryota</taxon>
        <taxon>Metazoa</taxon>
        <taxon>Ecdysozoa</taxon>
        <taxon>Arthropoda</taxon>
        <taxon>Hexapoda</taxon>
        <taxon>Insecta</taxon>
        <taxon>Pterygota</taxon>
        <taxon>Neoptera</taxon>
        <taxon>Endopterygota</taxon>
        <taxon>Coleoptera</taxon>
        <taxon>Polyphaga</taxon>
        <taxon>Scarabaeiformia</taxon>
        <taxon>Scarabaeidae</taxon>
        <taxon>Rutelinae</taxon>
        <taxon>Popillia</taxon>
    </lineage>
</organism>
<dbReference type="Proteomes" id="UP001458880">
    <property type="component" value="Unassembled WGS sequence"/>
</dbReference>
<dbReference type="AlphaFoldDB" id="A0AAW1MDW9"/>
<evidence type="ECO:0000313" key="2">
    <source>
        <dbReference type="Proteomes" id="UP001458880"/>
    </source>
</evidence>
<comment type="caution">
    <text evidence="1">The sequence shown here is derived from an EMBL/GenBank/DDBJ whole genome shotgun (WGS) entry which is preliminary data.</text>
</comment>
<sequence>MRHPLELKTESLLQGVETNFSVCDSIISSPLRRVLDDGVVVLNINAVRRVLDDGVVVLNINAVSKARPNEKYLCTSLGGSMMDCISAEMCEMW</sequence>
<accession>A0AAW1MDW9</accession>